<evidence type="ECO:0000256" key="1">
    <source>
        <dbReference type="ARBA" id="ARBA00001933"/>
    </source>
</evidence>
<evidence type="ECO:0000256" key="4">
    <source>
        <dbReference type="HAMAP-Rule" id="MF_01201"/>
    </source>
</evidence>
<feature type="active site" description="Proton acceptor; specific for L-alanine" evidence="4">
    <location>
        <position position="291"/>
    </location>
</feature>
<dbReference type="PANTHER" id="PTHR30511:SF0">
    <property type="entry name" value="ALANINE RACEMASE, CATABOLIC-RELATED"/>
    <property type="match status" value="1"/>
</dbReference>
<evidence type="ECO:0000313" key="8">
    <source>
        <dbReference type="EMBL" id="SBW10092.1"/>
    </source>
</evidence>
<feature type="domain" description="Alanine racemase C-terminal" evidence="7">
    <location>
        <begin position="270"/>
        <end position="397"/>
    </location>
</feature>
<dbReference type="InterPro" id="IPR029066">
    <property type="entry name" value="PLP-binding_barrel"/>
</dbReference>
<dbReference type="PRINTS" id="PR00992">
    <property type="entry name" value="ALARACEMASE"/>
</dbReference>
<dbReference type="InterPro" id="IPR001608">
    <property type="entry name" value="Ala_racemase_N"/>
</dbReference>
<evidence type="ECO:0000256" key="6">
    <source>
        <dbReference type="PIRSR" id="PIRSR600821-52"/>
    </source>
</evidence>
<dbReference type="SUPFAM" id="SSF50621">
    <property type="entry name" value="Alanine racemase C-terminal domain-like"/>
    <property type="match status" value="1"/>
</dbReference>
<comment type="pathway">
    <text evidence="4">Amino-acid biosynthesis; D-alanine biosynthesis; D-alanine from L-alanine: step 1/1.</text>
</comment>
<accession>A0A212KEM9</accession>
<dbReference type="GO" id="GO:0005829">
    <property type="term" value="C:cytosol"/>
    <property type="evidence" value="ECO:0007669"/>
    <property type="project" value="TreeGrafter"/>
</dbReference>
<keyword evidence="2 4" id="KW-0663">Pyridoxal phosphate</keyword>
<dbReference type="GO" id="GO:0030170">
    <property type="term" value="F:pyridoxal phosphate binding"/>
    <property type="evidence" value="ECO:0007669"/>
    <property type="project" value="UniProtKB-UniRule"/>
</dbReference>
<dbReference type="NCBIfam" id="TIGR00492">
    <property type="entry name" value="alr"/>
    <property type="match status" value="1"/>
</dbReference>
<dbReference type="PROSITE" id="PS00395">
    <property type="entry name" value="ALANINE_RACEMASE"/>
    <property type="match status" value="1"/>
</dbReference>
<evidence type="ECO:0000256" key="2">
    <source>
        <dbReference type="ARBA" id="ARBA00022898"/>
    </source>
</evidence>
<dbReference type="Gene3D" id="2.40.37.10">
    <property type="entry name" value="Lyase, Ornithine Decarboxylase, Chain A, domain 1"/>
    <property type="match status" value="1"/>
</dbReference>
<feature type="modified residue" description="N6-(pyridoxal phosphate)lysine" evidence="4 5">
    <location>
        <position position="53"/>
    </location>
</feature>
<dbReference type="Pfam" id="PF00842">
    <property type="entry name" value="Ala_racemase_C"/>
    <property type="match status" value="1"/>
</dbReference>
<dbReference type="SMART" id="SM01005">
    <property type="entry name" value="Ala_racemase_C"/>
    <property type="match status" value="1"/>
</dbReference>
<dbReference type="CDD" id="cd00430">
    <property type="entry name" value="PLPDE_III_AR"/>
    <property type="match status" value="1"/>
</dbReference>
<comment type="catalytic activity">
    <reaction evidence="4">
        <text>L-alanine = D-alanine</text>
        <dbReference type="Rhea" id="RHEA:20249"/>
        <dbReference type="ChEBI" id="CHEBI:57416"/>
        <dbReference type="ChEBI" id="CHEBI:57972"/>
        <dbReference type="EC" id="5.1.1.1"/>
    </reaction>
</comment>
<dbReference type="InterPro" id="IPR000821">
    <property type="entry name" value="Ala_racemase"/>
</dbReference>
<dbReference type="UniPathway" id="UPA00042">
    <property type="reaction ID" value="UER00497"/>
</dbReference>
<organism evidence="8">
    <name type="scientific">uncultured delta proteobacterium</name>
    <dbReference type="NCBI Taxonomy" id="34034"/>
    <lineage>
        <taxon>Bacteria</taxon>
        <taxon>Deltaproteobacteria</taxon>
        <taxon>environmental samples</taxon>
    </lineage>
</organism>
<dbReference type="HAMAP" id="MF_01201">
    <property type="entry name" value="Ala_racemase"/>
    <property type="match status" value="1"/>
</dbReference>
<dbReference type="Gene3D" id="3.20.20.10">
    <property type="entry name" value="Alanine racemase"/>
    <property type="match status" value="1"/>
</dbReference>
<dbReference type="AlphaFoldDB" id="A0A212KEM9"/>
<evidence type="ECO:0000259" key="7">
    <source>
        <dbReference type="SMART" id="SM01005"/>
    </source>
</evidence>
<evidence type="ECO:0000256" key="5">
    <source>
        <dbReference type="PIRSR" id="PIRSR600821-50"/>
    </source>
</evidence>
<protein>
    <recommendedName>
        <fullName evidence="4">Alanine racemase</fullName>
        <ecNumber evidence="4">5.1.1.1</ecNumber>
    </recommendedName>
</protein>
<comment type="cofactor">
    <cofactor evidence="1 4 5">
        <name>pyridoxal 5'-phosphate</name>
        <dbReference type="ChEBI" id="CHEBI:597326"/>
    </cofactor>
</comment>
<dbReference type="InterPro" id="IPR020622">
    <property type="entry name" value="Ala_racemase_pyridoxalP-BS"/>
</dbReference>
<dbReference type="GO" id="GO:0008784">
    <property type="term" value="F:alanine racemase activity"/>
    <property type="evidence" value="ECO:0007669"/>
    <property type="project" value="UniProtKB-UniRule"/>
</dbReference>
<comment type="function">
    <text evidence="4">Catalyzes the interconversion of L-alanine and D-alanine. May also act on other amino acids.</text>
</comment>
<feature type="binding site" evidence="4 6">
    <location>
        <position position="155"/>
    </location>
    <ligand>
        <name>substrate</name>
    </ligand>
</feature>
<comment type="similarity">
    <text evidence="4">Belongs to the alanine racemase family.</text>
</comment>
<feature type="active site" description="Proton acceptor; specific for D-alanine" evidence="4">
    <location>
        <position position="53"/>
    </location>
</feature>
<dbReference type="Pfam" id="PF01168">
    <property type="entry name" value="Ala_racemase_N"/>
    <property type="match status" value="1"/>
</dbReference>
<keyword evidence="3 4" id="KW-0413">Isomerase</keyword>
<dbReference type="EMBL" id="FLUQ01000006">
    <property type="protein sequence ID" value="SBW10092.1"/>
    <property type="molecule type" value="Genomic_DNA"/>
</dbReference>
<name>A0A212KEM9_9DELT</name>
<feature type="binding site" evidence="4 6">
    <location>
        <position position="339"/>
    </location>
    <ligand>
        <name>substrate</name>
    </ligand>
</feature>
<sequence length="398" mass="41296">MTSFSDFSGSSAGPAADFPAGLPTARISLENIRRNWLFLSSLAGSPPPMAVIKADAYGHGLEPVARTLLDAGCRTLAVGSMDEGVLLRRALGEDGKDVTVLPLLGVLSQKDAAAAVANGLVPIVSSARQAAFVSEAWTGADSLPVAVKVETGMSRLGFRATETQEFIAALRSFANIRPVLLLSHLAASDDPAKDASVAVQVDRFLAAHAAMRAFWPDIAVSLANSAGHLARDILLAKLPPHIGRPGFALYGGNPFAGTSREGLGSALLPAMEVAAPVMGVHDLEPGRTVSYGCTFTAPKAMRIAVIGAGYADGFSRGLSSRGHVCIRGRRCPVLGRVCMQMHVADVTHVPGAAVGDAAYILGGEGEGAVSMGDIARDWGTIPYEVFCLLGKNPRVYAG</sequence>
<evidence type="ECO:0000256" key="3">
    <source>
        <dbReference type="ARBA" id="ARBA00023235"/>
    </source>
</evidence>
<dbReference type="InterPro" id="IPR011079">
    <property type="entry name" value="Ala_racemase_C"/>
</dbReference>
<dbReference type="PANTHER" id="PTHR30511">
    <property type="entry name" value="ALANINE RACEMASE"/>
    <property type="match status" value="1"/>
</dbReference>
<proteinExistence type="inferred from homology"/>
<reference evidence="8" key="1">
    <citation type="submission" date="2016-04" db="EMBL/GenBank/DDBJ databases">
        <authorList>
            <person name="Evans L.H."/>
            <person name="Alamgir A."/>
            <person name="Owens N."/>
            <person name="Weber N.D."/>
            <person name="Virtaneva K."/>
            <person name="Barbian K."/>
            <person name="Babar A."/>
            <person name="Rosenke K."/>
        </authorList>
    </citation>
    <scope>NUCLEOTIDE SEQUENCE</scope>
    <source>
        <strain evidence="8">86</strain>
    </source>
</reference>
<gene>
    <name evidence="8" type="primary">alr</name>
    <name evidence="8" type="ORF">KL86DPRO_60028</name>
</gene>
<dbReference type="SUPFAM" id="SSF51419">
    <property type="entry name" value="PLP-binding barrel"/>
    <property type="match status" value="1"/>
</dbReference>
<dbReference type="InterPro" id="IPR009006">
    <property type="entry name" value="Ala_racemase/Decarboxylase_C"/>
</dbReference>
<dbReference type="EC" id="5.1.1.1" evidence="4"/>
<dbReference type="GO" id="GO:0030632">
    <property type="term" value="P:D-alanine biosynthetic process"/>
    <property type="evidence" value="ECO:0007669"/>
    <property type="project" value="UniProtKB-UniRule"/>
</dbReference>